<feature type="coiled-coil region" evidence="3">
    <location>
        <begin position="301"/>
        <end position="328"/>
    </location>
</feature>
<dbReference type="InterPro" id="IPR001452">
    <property type="entry name" value="SH3_domain"/>
</dbReference>
<organism evidence="6 7">
    <name type="scientific">Triparma laevis f. longispina</name>
    <dbReference type="NCBI Taxonomy" id="1714387"/>
    <lineage>
        <taxon>Eukaryota</taxon>
        <taxon>Sar</taxon>
        <taxon>Stramenopiles</taxon>
        <taxon>Ochrophyta</taxon>
        <taxon>Bolidophyceae</taxon>
        <taxon>Parmales</taxon>
        <taxon>Triparmaceae</taxon>
        <taxon>Triparma</taxon>
    </lineage>
</organism>
<evidence type="ECO:0000256" key="1">
    <source>
        <dbReference type="ARBA" id="ARBA00022443"/>
    </source>
</evidence>
<feature type="compositionally biased region" description="Polar residues" evidence="4">
    <location>
        <begin position="190"/>
        <end position="199"/>
    </location>
</feature>
<dbReference type="EMBL" id="BRXW01000248">
    <property type="protein sequence ID" value="GMI16266.1"/>
    <property type="molecule type" value="Genomic_DNA"/>
</dbReference>
<feature type="domain" description="SH3" evidence="5">
    <location>
        <begin position="7"/>
        <end position="78"/>
    </location>
</feature>
<evidence type="ECO:0000313" key="7">
    <source>
        <dbReference type="Proteomes" id="UP001165122"/>
    </source>
</evidence>
<keyword evidence="3" id="KW-0175">Coiled coil</keyword>
<evidence type="ECO:0000256" key="4">
    <source>
        <dbReference type="SAM" id="MobiDB-lite"/>
    </source>
</evidence>
<dbReference type="Proteomes" id="UP001165122">
    <property type="component" value="Unassembled WGS sequence"/>
</dbReference>
<evidence type="ECO:0000256" key="3">
    <source>
        <dbReference type="SAM" id="Coils"/>
    </source>
</evidence>
<keyword evidence="1 2" id="KW-0728">SH3 domain</keyword>
<evidence type="ECO:0000259" key="5">
    <source>
        <dbReference type="PROSITE" id="PS50002"/>
    </source>
</evidence>
<protein>
    <recommendedName>
        <fullName evidence="5">SH3 domain-containing protein</fullName>
    </recommendedName>
</protein>
<accession>A0A9W7KYY7</accession>
<feature type="compositionally biased region" description="Gly residues" evidence="4">
    <location>
        <begin position="174"/>
        <end position="189"/>
    </location>
</feature>
<dbReference type="Gene3D" id="2.30.30.40">
    <property type="entry name" value="SH3 Domains"/>
    <property type="match status" value="1"/>
</dbReference>
<comment type="caution">
    <text evidence="6">The sequence shown here is derived from an EMBL/GenBank/DDBJ whole genome shotgun (WGS) entry which is preliminary data.</text>
</comment>
<dbReference type="SMART" id="SM00326">
    <property type="entry name" value="SH3"/>
    <property type="match status" value="1"/>
</dbReference>
<feature type="region of interest" description="Disordered" evidence="4">
    <location>
        <begin position="129"/>
        <end position="227"/>
    </location>
</feature>
<name>A0A9W7KYY7_9STRA</name>
<dbReference type="InterPro" id="IPR036028">
    <property type="entry name" value="SH3-like_dom_sf"/>
</dbReference>
<keyword evidence="7" id="KW-1185">Reference proteome</keyword>
<gene>
    <name evidence="6" type="ORF">TrLO_g11923</name>
</gene>
<evidence type="ECO:0000313" key="6">
    <source>
        <dbReference type="EMBL" id="GMI16266.1"/>
    </source>
</evidence>
<reference evidence="7" key="1">
    <citation type="journal article" date="2023" name="Commun. Biol.">
        <title>Genome analysis of Parmales, the sister group of diatoms, reveals the evolutionary specialization of diatoms from phago-mixotrophs to photoautotrophs.</title>
        <authorList>
            <person name="Ban H."/>
            <person name="Sato S."/>
            <person name="Yoshikawa S."/>
            <person name="Yamada K."/>
            <person name="Nakamura Y."/>
            <person name="Ichinomiya M."/>
            <person name="Sato N."/>
            <person name="Blanc-Mathieu R."/>
            <person name="Endo H."/>
            <person name="Kuwata A."/>
            <person name="Ogata H."/>
        </authorList>
    </citation>
    <scope>NUCLEOTIDE SEQUENCE [LARGE SCALE GENOMIC DNA]</scope>
    <source>
        <strain evidence="7">NIES 3700</strain>
    </source>
</reference>
<sequence>MSNWLEQNAPMYLALYDFNAEEEGEMSMTSGVEYQLSAGDDGIFGNDDDIKDGWILLMDLASGESGFVPIDYVKKISPDPPKAVTTPRQKIVNPDPTVMVGGKAEAVSPRAAQKFAASQNLAVDTGTPLSLQDLAGSSPNALPSPPPASGKSNPVRRLSDPRLTQKLLETMDSGAGGGRTPQAKVGGGKTLTSPVTPSTGGKRATKRASQMKERMKAASATTPNDDRKLFSSVKSMERQAKAKPYNPKLVASIRGEDYATLYQKNSDAHKKTAAARGQLFQMASKMTDSLAKKIGERNQAGNKIEADLKSLQEEVEKERLRLVAAVQEDQ</sequence>
<dbReference type="SUPFAM" id="SSF50044">
    <property type="entry name" value="SH3-domain"/>
    <property type="match status" value="1"/>
</dbReference>
<dbReference type="OrthoDB" id="191061at2759"/>
<dbReference type="AlphaFoldDB" id="A0A9W7KYY7"/>
<proteinExistence type="predicted"/>
<dbReference type="PROSITE" id="PS50002">
    <property type="entry name" value="SH3"/>
    <property type="match status" value="1"/>
</dbReference>
<evidence type="ECO:0000256" key="2">
    <source>
        <dbReference type="PROSITE-ProRule" id="PRU00192"/>
    </source>
</evidence>